<sequence>MTMFAKICLLLSFTVIYGAPNLYPCPSVTTSMASSCVTDDPKCSAVPITTNGCFKGCEIKCSDTEDPSRCASPSSSDIERCDNFGDFLCAAVARMTDECFETCDVICAKK</sequence>
<feature type="chain" id="PRO_5034924437" evidence="1">
    <location>
        <begin position="19"/>
        <end position="110"/>
    </location>
</feature>
<evidence type="ECO:0000256" key="1">
    <source>
        <dbReference type="SAM" id="SignalP"/>
    </source>
</evidence>
<evidence type="ECO:0000313" key="2">
    <source>
        <dbReference type="Proteomes" id="UP000694844"/>
    </source>
</evidence>
<proteinExistence type="predicted"/>
<dbReference type="Proteomes" id="UP000694844">
    <property type="component" value="Chromosome 4"/>
</dbReference>
<dbReference type="AlphaFoldDB" id="A0A8B8DR35"/>
<reference evidence="3" key="1">
    <citation type="submission" date="2025-08" db="UniProtKB">
        <authorList>
            <consortium name="RefSeq"/>
        </authorList>
    </citation>
    <scope>IDENTIFICATION</scope>
    <source>
        <tissue evidence="3">Whole sample</tissue>
    </source>
</reference>
<name>A0A8B8DR35_CRAVI</name>
<evidence type="ECO:0000313" key="3">
    <source>
        <dbReference type="RefSeq" id="XP_022330128.1"/>
    </source>
</evidence>
<dbReference type="KEGG" id="cvn:111128664"/>
<accession>A0A8B8DR35</accession>
<dbReference type="OrthoDB" id="10425893at2759"/>
<keyword evidence="2" id="KW-1185">Reference proteome</keyword>
<feature type="signal peptide" evidence="1">
    <location>
        <begin position="1"/>
        <end position="18"/>
    </location>
</feature>
<protein>
    <submittedName>
        <fullName evidence="3">Uncharacterized protein LOC111128664</fullName>
    </submittedName>
</protein>
<keyword evidence="1" id="KW-0732">Signal</keyword>
<dbReference type="RefSeq" id="XP_022330128.1">
    <property type="nucleotide sequence ID" value="XM_022474420.1"/>
</dbReference>
<gene>
    <name evidence="3" type="primary">LOC111128664</name>
</gene>
<dbReference type="GeneID" id="111128664"/>
<organism evidence="2 3">
    <name type="scientific">Crassostrea virginica</name>
    <name type="common">Eastern oyster</name>
    <dbReference type="NCBI Taxonomy" id="6565"/>
    <lineage>
        <taxon>Eukaryota</taxon>
        <taxon>Metazoa</taxon>
        <taxon>Spiralia</taxon>
        <taxon>Lophotrochozoa</taxon>
        <taxon>Mollusca</taxon>
        <taxon>Bivalvia</taxon>
        <taxon>Autobranchia</taxon>
        <taxon>Pteriomorphia</taxon>
        <taxon>Ostreida</taxon>
        <taxon>Ostreoidea</taxon>
        <taxon>Ostreidae</taxon>
        <taxon>Crassostrea</taxon>
    </lineage>
</organism>